<evidence type="ECO:0000313" key="4">
    <source>
        <dbReference type="EMBL" id="CAE0492351.1"/>
    </source>
</evidence>
<accession>A0A7S3QT28</accession>
<dbReference type="Pfam" id="PF15739">
    <property type="entry name" value="TSNAXIP1_N"/>
    <property type="match status" value="1"/>
</dbReference>
<dbReference type="EMBL" id="HBIP01012982">
    <property type="protein sequence ID" value="CAE0492351.1"/>
    <property type="molecule type" value="Transcribed_RNA"/>
</dbReference>
<keyword evidence="1 2" id="KW-0175">Coiled coil</keyword>
<feature type="coiled-coil region" evidence="2">
    <location>
        <begin position="68"/>
        <end position="149"/>
    </location>
</feature>
<gene>
    <name evidence="4" type="ORF">DTER00134_LOCUS7424</name>
</gene>
<sequence>MVERVGSTSKGYASAKMRTDAHQQVFDAFLHSFTTYRSLLTRIKNEYDRSLDDALKSVFDNVHMQAELIAAQEQLDMAIRNAQQAAMEDAADSRREIQDEVEQQEALAREAEARIERAQEETSVIRAEITRLREEEAELTKANHLAQQQLFQQSSFAPSLQQQP</sequence>
<organism evidence="4">
    <name type="scientific">Dunaliella tertiolecta</name>
    <name type="common">Green alga</name>
    <dbReference type="NCBI Taxonomy" id="3047"/>
    <lineage>
        <taxon>Eukaryota</taxon>
        <taxon>Viridiplantae</taxon>
        <taxon>Chlorophyta</taxon>
        <taxon>core chlorophytes</taxon>
        <taxon>Chlorophyceae</taxon>
        <taxon>CS clade</taxon>
        <taxon>Chlamydomonadales</taxon>
        <taxon>Dunaliellaceae</taxon>
        <taxon>Dunaliella</taxon>
    </lineage>
</organism>
<dbReference type="AlphaFoldDB" id="A0A7S3QT28"/>
<dbReference type="InterPro" id="IPR032755">
    <property type="entry name" value="TSNAXIP1_N"/>
</dbReference>
<evidence type="ECO:0000256" key="1">
    <source>
        <dbReference type="ARBA" id="ARBA00023054"/>
    </source>
</evidence>
<proteinExistence type="predicted"/>
<evidence type="ECO:0000256" key="2">
    <source>
        <dbReference type="SAM" id="Coils"/>
    </source>
</evidence>
<feature type="domain" description="Translin-associated factor X-interacting protein 1 N-terminal" evidence="3">
    <location>
        <begin position="8"/>
        <end position="105"/>
    </location>
</feature>
<evidence type="ECO:0000259" key="3">
    <source>
        <dbReference type="Pfam" id="PF15739"/>
    </source>
</evidence>
<reference evidence="4" key="1">
    <citation type="submission" date="2021-01" db="EMBL/GenBank/DDBJ databases">
        <authorList>
            <person name="Corre E."/>
            <person name="Pelletier E."/>
            <person name="Niang G."/>
            <person name="Scheremetjew M."/>
            <person name="Finn R."/>
            <person name="Kale V."/>
            <person name="Holt S."/>
            <person name="Cochrane G."/>
            <person name="Meng A."/>
            <person name="Brown T."/>
            <person name="Cohen L."/>
        </authorList>
    </citation>
    <scope>NUCLEOTIDE SEQUENCE</scope>
    <source>
        <strain evidence="4">CCMP1320</strain>
    </source>
</reference>
<protein>
    <recommendedName>
        <fullName evidence="3">Translin-associated factor X-interacting protein 1 N-terminal domain-containing protein</fullName>
    </recommendedName>
</protein>
<name>A0A7S3QT28_DUNTE</name>